<dbReference type="PRINTS" id="PR00080">
    <property type="entry name" value="SDRFAMILY"/>
</dbReference>
<keyword evidence="4" id="KW-1185">Reference proteome</keyword>
<keyword evidence="2" id="KW-0560">Oxidoreductase</keyword>
<dbReference type="PRINTS" id="PR00081">
    <property type="entry name" value="GDHRDH"/>
</dbReference>
<dbReference type="SUPFAM" id="SSF51735">
    <property type="entry name" value="NAD(P)-binding Rossmann-fold domains"/>
    <property type="match status" value="1"/>
</dbReference>
<dbReference type="Proteomes" id="UP001500279">
    <property type="component" value="Unassembled WGS sequence"/>
</dbReference>
<evidence type="ECO:0000256" key="1">
    <source>
        <dbReference type="ARBA" id="ARBA00006484"/>
    </source>
</evidence>
<dbReference type="PANTHER" id="PTHR43639:SF1">
    <property type="entry name" value="SHORT-CHAIN DEHYDROGENASE_REDUCTASE FAMILY PROTEIN"/>
    <property type="match status" value="1"/>
</dbReference>
<dbReference type="PANTHER" id="PTHR43639">
    <property type="entry name" value="OXIDOREDUCTASE, SHORT-CHAIN DEHYDROGENASE/REDUCTASE FAMILY (AFU_ORTHOLOGUE AFUA_5G02870)"/>
    <property type="match status" value="1"/>
</dbReference>
<dbReference type="Gene3D" id="3.40.50.720">
    <property type="entry name" value="NAD(P)-binding Rossmann-like Domain"/>
    <property type="match status" value="1"/>
</dbReference>
<evidence type="ECO:0000313" key="4">
    <source>
        <dbReference type="Proteomes" id="UP001500279"/>
    </source>
</evidence>
<proteinExistence type="inferred from homology"/>
<gene>
    <name evidence="3" type="ORF">GCM10009107_40380</name>
</gene>
<comment type="similarity">
    <text evidence="1">Belongs to the short-chain dehydrogenases/reductases (SDR) family.</text>
</comment>
<protein>
    <submittedName>
        <fullName evidence="3">SDR family oxidoreductase</fullName>
    </submittedName>
</protein>
<evidence type="ECO:0000313" key="3">
    <source>
        <dbReference type="EMBL" id="GAA0759185.1"/>
    </source>
</evidence>
<dbReference type="InterPro" id="IPR002347">
    <property type="entry name" value="SDR_fam"/>
</dbReference>
<reference evidence="3 4" key="1">
    <citation type="journal article" date="2019" name="Int. J. Syst. Evol. Microbiol.">
        <title>The Global Catalogue of Microorganisms (GCM) 10K type strain sequencing project: providing services to taxonomists for standard genome sequencing and annotation.</title>
        <authorList>
            <consortium name="The Broad Institute Genomics Platform"/>
            <consortium name="The Broad Institute Genome Sequencing Center for Infectious Disease"/>
            <person name="Wu L."/>
            <person name="Ma J."/>
        </authorList>
    </citation>
    <scope>NUCLEOTIDE SEQUENCE [LARGE SCALE GENOMIC DNA]</scope>
    <source>
        <strain evidence="3 4">JCM 15503</strain>
    </source>
</reference>
<accession>A0ABN1K9L6</accession>
<sequence>MASPSSLAASLPAGVRPVSLVTGGARRIGREIALHLARHGHDLALHCRQWGDEAEVTAAELRALGAQVTVLQAELADEAECRALVPDAVARLGRLDAVVNNASLFEYDDATTASTALMASHWAANTAAPVLLAQALAAHVNERAATETAATGCVVNLLDQKLWNPNPDYFSYTLSKAALREATVLLAQALAPRVRVVGVAPGVTLLSGPMTEAELAQASRMTPLQRSSSPADIARAVLFLIESPAITGTTLLVDGGQHLSAQPRDVLFLARAQGATAALPLSSSQS</sequence>
<comment type="caution">
    <text evidence="3">The sequence shown here is derived from an EMBL/GenBank/DDBJ whole genome shotgun (WGS) entry which is preliminary data.</text>
</comment>
<name>A0ABN1K9L6_9BURK</name>
<evidence type="ECO:0000256" key="2">
    <source>
        <dbReference type="ARBA" id="ARBA00023002"/>
    </source>
</evidence>
<dbReference type="Pfam" id="PF13561">
    <property type="entry name" value="adh_short_C2"/>
    <property type="match status" value="1"/>
</dbReference>
<dbReference type="RefSeq" id="WP_231010064.1">
    <property type="nucleotide sequence ID" value="NZ_BAAAEW010000026.1"/>
</dbReference>
<organism evidence="3 4">
    <name type="scientific">Ideonella azotifigens</name>
    <dbReference type="NCBI Taxonomy" id="513160"/>
    <lineage>
        <taxon>Bacteria</taxon>
        <taxon>Pseudomonadati</taxon>
        <taxon>Pseudomonadota</taxon>
        <taxon>Betaproteobacteria</taxon>
        <taxon>Burkholderiales</taxon>
        <taxon>Sphaerotilaceae</taxon>
        <taxon>Ideonella</taxon>
    </lineage>
</organism>
<dbReference type="NCBIfam" id="NF006597">
    <property type="entry name" value="PRK09134.1"/>
    <property type="match status" value="1"/>
</dbReference>
<dbReference type="EMBL" id="BAAAEW010000026">
    <property type="protein sequence ID" value="GAA0759185.1"/>
    <property type="molecule type" value="Genomic_DNA"/>
</dbReference>
<dbReference type="InterPro" id="IPR036291">
    <property type="entry name" value="NAD(P)-bd_dom_sf"/>
</dbReference>